<feature type="region of interest" description="Disordered" evidence="1">
    <location>
        <begin position="412"/>
        <end position="465"/>
    </location>
</feature>
<evidence type="ECO:0000313" key="2">
    <source>
        <dbReference type="EMBL" id="KAG0274161.1"/>
    </source>
</evidence>
<proteinExistence type="predicted"/>
<name>A0AAD4H7F1_9FUNG</name>
<feature type="region of interest" description="Disordered" evidence="1">
    <location>
        <begin position="95"/>
        <end position="137"/>
    </location>
</feature>
<feature type="compositionally biased region" description="Low complexity" evidence="1">
    <location>
        <begin position="271"/>
        <end position="299"/>
    </location>
</feature>
<feature type="compositionally biased region" description="Low complexity" evidence="1">
    <location>
        <begin position="211"/>
        <end position="228"/>
    </location>
</feature>
<reference evidence="2" key="1">
    <citation type="journal article" date="2020" name="Fungal Divers.">
        <title>Resolving the Mortierellaceae phylogeny through synthesis of multi-gene phylogenetics and phylogenomics.</title>
        <authorList>
            <person name="Vandepol N."/>
            <person name="Liber J."/>
            <person name="Desiro A."/>
            <person name="Na H."/>
            <person name="Kennedy M."/>
            <person name="Barry K."/>
            <person name="Grigoriev I.V."/>
            <person name="Miller A.N."/>
            <person name="O'Donnell K."/>
            <person name="Stajich J.E."/>
            <person name="Bonito G."/>
        </authorList>
    </citation>
    <scope>NUCLEOTIDE SEQUENCE</scope>
    <source>
        <strain evidence="2">NRRL 28262</strain>
    </source>
</reference>
<feature type="compositionally biased region" description="Low complexity" evidence="1">
    <location>
        <begin position="56"/>
        <end position="83"/>
    </location>
</feature>
<dbReference type="Proteomes" id="UP001194580">
    <property type="component" value="Unassembled WGS sequence"/>
</dbReference>
<feature type="compositionally biased region" description="Basic and acidic residues" evidence="1">
    <location>
        <begin position="447"/>
        <end position="465"/>
    </location>
</feature>
<feature type="region of interest" description="Disordered" evidence="1">
    <location>
        <begin position="208"/>
        <end position="228"/>
    </location>
</feature>
<evidence type="ECO:0000313" key="3">
    <source>
        <dbReference type="Proteomes" id="UP001194580"/>
    </source>
</evidence>
<organism evidence="2 3">
    <name type="scientific">Linnemannia exigua</name>
    <dbReference type="NCBI Taxonomy" id="604196"/>
    <lineage>
        <taxon>Eukaryota</taxon>
        <taxon>Fungi</taxon>
        <taxon>Fungi incertae sedis</taxon>
        <taxon>Mucoromycota</taxon>
        <taxon>Mortierellomycotina</taxon>
        <taxon>Mortierellomycetes</taxon>
        <taxon>Mortierellales</taxon>
        <taxon>Mortierellaceae</taxon>
        <taxon>Linnemannia</taxon>
    </lineage>
</organism>
<gene>
    <name evidence="2" type="ORF">BGZ95_010043</name>
</gene>
<feature type="compositionally biased region" description="Low complexity" evidence="1">
    <location>
        <begin position="423"/>
        <end position="438"/>
    </location>
</feature>
<protein>
    <submittedName>
        <fullName evidence="2">Uncharacterized protein</fullName>
    </submittedName>
</protein>
<sequence length="506" mass="53258">MSTRILSDDDWVDGAASDRKTHIKPSSASLPPPSISSTRLSRAPQKMYGNLGGGNNSNSNYNNSNSNNNNNNNNNSSSTSSSGSFSYNYVKSTYNLGNSNSNSNSSNNNNNNMNGVGRTHPASRDPRHGTYGFFSSGQNMHHFESYLSRKGHQDIQTSHQAKPAPERERERVSVPLPEGTGKAEGVWNAFNGSYTPQDWANFSRNQVAPGAKRPVTTPAATATARMNAPTNTLVASRQAQALKPSLSTSITPAHTPASAIASASAPASAPFRAPSSSCSSSSTSSSSSSSPSTSKPSVAQMAQPLQSPTPLIDLEFVSSTPVTPVVDSSVFADLLDLDFTDCVSTASPVAAAAADSATIITVTPDTTTTKNSAEKPAETAEESTLIDFSDTCAATVPDGVTSLSTSSVTFGEASQSDDHLAADGYTTSTSDYDNTGNDSDSDSSDDDDHHHHQFEVDKSLENDKDPGSDVKGIFVDFATLASLRTELLDANVTWEDLLTRLKGVRG</sequence>
<feature type="compositionally biased region" description="Low complexity" evidence="1">
    <location>
        <begin position="98"/>
        <end position="112"/>
    </location>
</feature>
<dbReference type="AlphaFoldDB" id="A0AAD4H7F1"/>
<keyword evidence="3" id="KW-1185">Reference proteome</keyword>
<feature type="region of interest" description="Disordered" evidence="1">
    <location>
        <begin position="150"/>
        <end position="185"/>
    </location>
</feature>
<dbReference type="EMBL" id="JAAAIL010000642">
    <property type="protein sequence ID" value="KAG0274161.1"/>
    <property type="molecule type" value="Genomic_DNA"/>
</dbReference>
<feature type="region of interest" description="Disordered" evidence="1">
    <location>
        <begin position="366"/>
        <end position="386"/>
    </location>
</feature>
<feature type="region of interest" description="Disordered" evidence="1">
    <location>
        <begin position="271"/>
        <end position="302"/>
    </location>
</feature>
<accession>A0AAD4H7F1</accession>
<comment type="caution">
    <text evidence="2">The sequence shown here is derived from an EMBL/GenBank/DDBJ whole genome shotgun (WGS) entry which is preliminary data.</text>
</comment>
<feature type="region of interest" description="Disordered" evidence="1">
    <location>
        <begin position="16"/>
        <end position="83"/>
    </location>
</feature>
<evidence type="ECO:0000256" key="1">
    <source>
        <dbReference type="SAM" id="MobiDB-lite"/>
    </source>
</evidence>